<evidence type="ECO:0000313" key="1">
    <source>
        <dbReference type="EMBL" id="GES95918.1"/>
    </source>
</evidence>
<dbReference type="AlphaFoldDB" id="A0A8H3LVW3"/>
<comment type="caution">
    <text evidence="1">The sequence shown here is derived from an EMBL/GenBank/DDBJ whole genome shotgun (WGS) entry which is preliminary data.</text>
</comment>
<sequence>MITKGKEPQLNLKKIILIQPSLQLQPNDFSLFEFLWTRNSMNLDSRTHFKFRMLKRRNGRNDKMRIPDGLNCIIAINSDNKEEKFKETKKLSLINTTFYSAVG</sequence>
<dbReference type="EMBL" id="BLAL01000246">
    <property type="protein sequence ID" value="GES95918.1"/>
    <property type="molecule type" value="Genomic_DNA"/>
</dbReference>
<protein>
    <submittedName>
        <fullName evidence="1">Uncharacterized protein</fullName>
    </submittedName>
</protein>
<gene>
    <name evidence="1" type="ORF">RCL2_002257900</name>
</gene>
<name>A0A8H3LVW3_9GLOM</name>
<organism evidence="1 2">
    <name type="scientific">Rhizophagus clarus</name>
    <dbReference type="NCBI Taxonomy" id="94130"/>
    <lineage>
        <taxon>Eukaryota</taxon>
        <taxon>Fungi</taxon>
        <taxon>Fungi incertae sedis</taxon>
        <taxon>Mucoromycota</taxon>
        <taxon>Glomeromycotina</taxon>
        <taxon>Glomeromycetes</taxon>
        <taxon>Glomerales</taxon>
        <taxon>Glomeraceae</taxon>
        <taxon>Rhizophagus</taxon>
    </lineage>
</organism>
<evidence type="ECO:0000313" key="2">
    <source>
        <dbReference type="Proteomes" id="UP000615446"/>
    </source>
</evidence>
<reference evidence="1" key="1">
    <citation type="submission" date="2019-10" db="EMBL/GenBank/DDBJ databases">
        <title>Conservation and host-specific expression of non-tandemly repeated heterogenous ribosome RNA gene in arbuscular mycorrhizal fungi.</title>
        <authorList>
            <person name="Maeda T."/>
            <person name="Kobayashi Y."/>
            <person name="Nakagawa T."/>
            <person name="Ezawa T."/>
            <person name="Yamaguchi K."/>
            <person name="Bino T."/>
            <person name="Nishimoto Y."/>
            <person name="Shigenobu S."/>
            <person name="Kawaguchi M."/>
        </authorList>
    </citation>
    <scope>NUCLEOTIDE SEQUENCE</scope>
    <source>
        <strain evidence="1">HR1</strain>
    </source>
</reference>
<accession>A0A8H3LVW3</accession>
<proteinExistence type="predicted"/>
<dbReference type="Proteomes" id="UP000615446">
    <property type="component" value="Unassembled WGS sequence"/>
</dbReference>